<dbReference type="PANTHER" id="PTHR36040">
    <property type="entry name" value="OS04G0188500 PROTEIN"/>
    <property type="match status" value="1"/>
</dbReference>
<dbReference type="AlphaFoldDB" id="A0AAV7DZ45"/>
<dbReference type="EMBL" id="JAINDJ010000007">
    <property type="protein sequence ID" value="KAG9441539.1"/>
    <property type="molecule type" value="Genomic_DNA"/>
</dbReference>
<evidence type="ECO:0000256" key="2">
    <source>
        <dbReference type="SAM" id="SignalP"/>
    </source>
</evidence>
<reference evidence="3 4" key="1">
    <citation type="submission" date="2021-07" db="EMBL/GenBank/DDBJ databases">
        <title>The Aristolochia fimbriata genome: insights into angiosperm evolution, floral development and chemical biosynthesis.</title>
        <authorList>
            <person name="Jiao Y."/>
        </authorList>
    </citation>
    <scope>NUCLEOTIDE SEQUENCE [LARGE SCALE GENOMIC DNA]</scope>
    <source>
        <strain evidence="3">IBCAS-2021</strain>
        <tissue evidence="3">Leaf</tissue>
    </source>
</reference>
<feature type="compositionally biased region" description="Gly residues" evidence="1">
    <location>
        <begin position="74"/>
        <end position="86"/>
    </location>
</feature>
<evidence type="ECO:0000256" key="1">
    <source>
        <dbReference type="SAM" id="MobiDB-lite"/>
    </source>
</evidence>
<comment type="caution">
    <text evidence="3">The sequence shown here is derived from an EMBL/GenBank/DDBJ whole genome shotgun (WGS) entry which is preliminary data.</text>
</comment>
<evidence type="ECO:0000313" key="4">
    <source>
        <dbReference type="Proteomes" id="UP000825729"/>
    </source>
</evidence>
<sequence length="132" mass="14746">MKVVALALLFLVVSPAWASRRMVFVEKREQSALHENIGEAGAEKTHVERYSDSVVNNHHNIPRQYWNSSPGQHAVGGGDSDGGEGGRVSARKIGLVQGQGERSEYRVGQTYKYMQDLCKYHKIVNFLLYVLA</sequence>
<gene>
    <name evidence="3" type="ORF">H6P81_017393</name>
</gene>
<protein>
    <submittedName>
        <fullName evidence="3">Uncharacterized protein</fullName>
    </submittedName>
</protein>
<dbReference type="PANTHER" id="PTHR36040:SF5">
    <property type="entry name" value="TRANSMEMBRANE PROTEIN"/>
    <property type="match status" value="1"/>
</dbReference>
<keyword evidence="2" id="KW-0732">Signal</keyword>
<dbReference type="Proteomes" id="UP000825729">
    <property type="component" value="Unassembled WGS sequence"/>
</dbReference>
<organism evidence="3 4">
    <name type="scientific">Aristolochia fimbriata</name>
    <name type="common">White veined hardy Dutchman's pipe vine</name>
    <dbReference type="NCBI Taxonomy" id="158543"/>
    <lineage>
        <taxon>Eukaryota</taxon>
        <taxon>Viridiplantae</taxon>
        <taxon>Streptophyta</taxon>
        <taxon>Embryophyta</taxon>
        <taxon>Tracheophyta</taxon>
        <taxon>Spermatophyta</taxon>
        <taxon>Magnoliopsida</taxon>
        <taxon>Magnoliidae</taxon>
        <taxon>Piperales</taxon>
        <taxon>Aristolochiaceae</taxon>
        <taxon>Aristolochia</taxon>
    </lineage>
</organism>
<feature type="region of interest" description="Disordered" evidence="1">
    <location>
        <begin position="66"/>
        <end position="86"/>
    </location>
</feature>
<feature type="chain" id="PRO_5043417453" evidence="2">
    <location>
        <begin position="19"/>
        <end position="132"/>
    </location>
</feature>
<proteinExistence type="predicted"/>
<feature type="signal peptide" evidence="2">
    <location>
        <begin position="1"/>
        <end position="18"/>
    </location>
</feature>
<name>A0AAV7DZ45_ARIFI</name>
<evidence type="ECO:0000313" key="3">
    <source>
        <dbReference type="EMBL" id="KAG9441539.1"/>
    </source>
</evidence>
<accession>A0AAV7DZ45</accession>
<keyword evidence="4" id="KW-1185">Reference proteome</keyword>